<sequence>MLKNLRELVIGPSGEDRLNCWLVDVVDGTLSEPVAPEAGASADVLSVHEKELKKFEKADALAQLILVTLMENFFTCEKDSSENITTHIARLQRNFSELNDELRK</sequence>
<proteinExistence type="predicted"/>
<name>A0A5N4A5K4_PHOPY</name>
<comment type="caution">
    <text evidence="1">The sequence shown here is derived from an EMBL/GenBank/DDBJ whole genome shotgun (WGS) entry which is preliminary data.</text>
</comment>
<dbReference type="Proteomes" id="UP000327044">
    <property type="component" value="Unassembled WGS sequence"/>
</dbReference>
<evidence type="ECO:0000313" key="1">
    <source>
        <dbReference type="EMBL" id="KAB0792603.1"/>
    </source>
</evidence>
<reference evidence="1 2" key="1">
    <citation type="journal article" date="2018" name="Elife">
        <title>Firefly genomes illuminate parallel origins of bioluminescence in beetles.</title>
        <authorList>
            <person name="Fallon T.R."/>
            <person name="Lower S.E."/>
            <person name="Chang C.H."/>
            <person name="Bessho-Uehara M."/>
            <person name="Martin G.J."/>
            <person name="Bewick A.J."/>
            <person name="Behringer M."/>
            <person name="Debat H.J."/>
            <person name="Wong I."/>
            <person name="Day J.C."/>
            <person name="Suvorov A."/>
            <person name="Silva C.J."/>
            <person name="Stanger-Hall K.F."/>
            <person name="Hall D.W."/>
            <person name="Schmitz R.J."/>
            <person name="Nelson D.R."/>
            <person name="Lewis S.M."/>
            <person name="Shigenobu S."/>
            <person name="Bybee S.M."/>
            <person name="Larracuente A.M."/>
            <person name="Oba Y."/>
            <person name="Weng J.K."/>
        </authorList>
    </citation>
    <scope>NUCLEOTIDE SEQUENCE [LARGE SCALE GENOMIC DNA]</scope>
    <source>
        <strain evidence="1">1611_PpyrPB1</strain>
        <tissue evidence="1">Whole body</tissue>
    </source>
</reference>
<dbReference type="AlphaFoldDB" id="A0A5N4A5K4"/>
<keyword evidence="2" id="KW-1185">Reference proteome</keyword>
<dbReference type="InParanoid" id="A0A5N4A5K4"/>
<dbReference type="EMBL" id="VVIM01000010">
    <property type="protein sequence ID" value="KAB0792603.1"/>
    <property type="molecule type" value="Genomic_DNA"/>
</dbReference>
<accession>A0A5N4A5K4</accession>
<gene>
    <name evidence="1" type="ORF">PPYR_14562</name>
</gene>
<evidence type="ECO:0000313" key="2">
    <source>
        <dbReference type="Proteomes" id="UP000327044"/>
    </source>
</evidence>
<protein>
    <submittedName>
        <fullName evidence="1">Uncharacterized protein</fullName>
    </submittedName>
</protein>
<organism evidence="1 2">
    <name type="scientific">Photinus pyralis</name>
    <name type="common">Common eastern firefly</name>
    <name type="synonym">Lampyris pyralis</name>
    <dbReference type="NCBI Taxonomy" id="7054"/>
    <lineage>
        <taxon>Eukaryota</taxon>
        <taxon>Metazoa</taxon>
        <taxon>Ecdysozoa</taxon>
        <taxon>Arthropoda</taxon>
        <taxon>Hexapoda</taxon>
        <taxon>Insecta</taxon>
        <taxon>Pterygota</taxon>
        <taxon>Neoptera</taxon>
        <taxon>Endopterygota</taxon>
        <taxon>Coleoptera</taxon>
        <taxon>Polyphaga</taxon>
        <taxon>Elateriformia</taxon>
        <taxon>Elateroidea</taxon>
        <taxon>Lampyridae</taxon>
        <taxon>Lampyrinae</taxon>
        <taxon>Photinus</taxon>
    </lineage>
</organism>